<dbReference type="InterPro" id="IPR003609">
    <property type="entry name" value="Pan_app"/>
</dbReference>
<dbReference type="InterPro" id="IPR000421">
    <property type="entry name" value="FA58C"/>
</dbReference>
<feature type="region of interest" description="Disordered" evidence="10">
    <location>
        <begin position="451"/>
        <end position="470"/>
    </location>
</feature>
<dbReference type="SUPFAM" id="SSF49899">
    <property type="entry name" value="Concanavalin A-like lectins/glucanases"/>
    <property type="match status" value="1"/>
</dbReference>
<evidence type="ECO:0000256" key="2">
    <source>
        <dbReference type="ARBA" id="ARBA00022536"/>
    </source>
</evidence>
<dbReference type="FunFam" id="2.10.70.10:FF:000011">
    <property type="entry name" value="CUB and sushi domain-containing protein 3 isoform A"/>
    <property type="match status" value="3"/>
</dbReference>
<evidence type="ECO:0000256" key="8">
    <source>
        <dbReference type="PROSITE-ProRule" id="PRU00076"/>
    </source>
</evidence>
<dbReference type="SUPFAM" id="SSF57414">
    <property type="entry name" value="Hairpin loop containing domain-like"/>
    <property type="match status" value="1"/>
</dbReference>
<dbReference type="CDD" id="cd00054">
    <property type="entry name" value="EGF_CA"/>
    <property type="match status" value="3"/>
</dbReference>
<evidence type="ECO:0000259" key="12">
    <source>
        <dbReference type="PROSITE" id="PS50022"/>
    </source>
</evidence>
<dbReference type="FunFam" id="2.10.25.10:FF:000321">
    <property type="entry name" value="Protein delta homolog 1"/>
    <property type="match status" value="1"/>
</dbReference>
<evidence type="ECO:0000256" key="10">
    <source>
        <dbReference type="SAM" id="MobiDB-lite"/>
    </source>
</evidence>
<feature type="domain" description="CUB" evidence="11">
    <location>
        <begin position="1387"/>
        <end position="1494"/>
    </location>
</feature>
<dbReference type="InterPro" id="IPR000436">
    <property type="entry name" value="Sushi_SCR_CCP_dom"/>
</dbReference>
<dbReference type="SMART" id="SM00159">
    <property type="entry name" value="PTX"/>
    <property type="match status" value="1"/>
</dbReference>
<dbReference type="PANTHER" id="PTHR45656">
    <property type="entry name" value="PROTEIN CBR-CLEC-78"/>
    <property type="match status" value="1"/>
</dbReference>
<dbReference type="EMBL" id="MU825419">
    <property type="protein sequence ID" value="KAJ7390157.1"/>
    <property type="molecule type" value="Genomic_DNA"/>
</dbReference>
<dbReference type="InterPro" id="IPR013320">
    <property type="entry name" value="ConA-like_dom_sf"/>
</dbReference>
<dbReference type="PROSITE" id="PS01286">
    <property type="entry name" value="FA58C_2"/>
    <property type="match status" value="1"/>
</dbReference>
<dbReference type="Pfam" id="PF14670">
    <property type="entry name" value="FXa_inhibition"/>
    <property type="match status" value="1"/>
</dbReference>
<dbReference type="PROSITE" id="PS50022">
    <property type="entry name" value="FA58C_3"/>
    <property type="match status" value="1"/>
</dbReference>
<comment type="caution">
    <text evidence="17">The sequence shown here is derived from an EMBL/GenBank/DDBJ whole genome shotgun (WGS) entry which is preliminary data.</text>
</comment>
<feature type="disulfide bond" evidence="9">
    <location>
        <begin position="1297"/>
        <end position="1324"/>
    </location>
</feature>
<feature type="domain" description="CUB" evidence="11">
    <location>
        <begin position="1496"/>
        <end position="1605"/>
    </location>
</feature>
<evidence type="ECO:0008006" key="19">
    <source>
        <dbReference type="Google" id="ProtNLM"/>
    </source>
</evidence>
<accession>A0A9W9ZYC6</accession>
<feature type="domain" description="EGF-like" evidence="13">
    <location>
        <begin position="953"/>
        <end position="991"/>
    </location>
</feature>
<protein>
    <recommendedName>
        <fullName evidence="19">Sushi, von Willebrand factor type A, EGF and pentraxin domain-containing protein 1</fullName>
    </recommendedName>
</protein>
<feature type="domain" description="Sushi" evidence="14">
    <location>
        <begin position="1211"/>
        <end position="1268"/>
    </location>
</feature>
<keyword evidence="2 8" id="KW-0245">EGF-like domain</keyword>
<dbReference type="InterPro" id="IPR008979">
    <property type="entry name" value="Galactose-bd-like_sf"/>
</dbReference>
<dbReference type="PROSITE" id="PS01180">
    <property type="entry name" value="CUB"/>
    <property type="match status" value="2"/>
</dbReference>
<dbReference type="PROSITE" id="PS50948">
    <property type="entry name" value="PAN"/>
    <property type="match status" value="1"/>
</dbReference>
<dbReference type="Pfam" id="PF12662">
    <property type="entry name" value="cEGF"/>
    <property type="match status" value="2"/>
</dbReference>
<dbReference type="PROSITE" id="PS51828">
    <property type="entry name" value="PTX_2"/>
    <property type="match status" value="1"/>
</dbReference>
<dbReference type="GO" id="GO:0005509">
    <property type="term" value="F:calcium ion binding"/>
    <property type="evidence" value="ECO:0007669"/>
    <property type="project" value="InterPro"/>
</dbReference>
<keyword evidence="18" id="KW-1185">Reference proteome</keyword>
<keyword evidence="5" id="KW-0472">Membrane</keyword>
<dbReference type="Pfam" id="PF00754">
    <property type="entry name" value="F5_F8_type_C"/>
    <property type="match status" value="1"/>
</dbReference>
<dbReference type="PROSITE" id="PS01187">
    <property type="entry name" value="EGF_CA"/>
    <property type="match status" value="2"/>
</dbReference>
<dbReference type="CDD" id="cd01099">
    <property type="entry name" value="PAN_AP_HGF"/>
    <property type="match status" value="1"/>
</dbReference>
<feature type="disulfide bond" evidence="9">
    <location>
        <begin position="1121"/>
        <end position="1148"/>
    </location>
</feature>
<dbReference type="FunFam" id="2.10.25.10:FF:000005">
    <property type="entry name" value="Fibrillin 2"/>
    <property type="match status" value="1"/>
</dbReference>
<feature type="disulfide bond" evidence="9">
    <location>
        <begin position="1355"/>
        <end position="1382"/>
    </location>
</feature>
<evidence type="ECO:0000259" key="13">
    <source>
        <dbReference type="PROSITE" id="PS50026"/>
    </source>
</evidence>
<dbReference type="SMART" id="SM00560">
    <property type="entry name" value="LamGL"/>
    <property type="match status" value="1"/>
</dbReference>
<feature type="domain" description="F5/8 type C" evidence="12">
    <location>
        <begin position="292"/>
        <end position="442"/>
    </location>
</feature>
<dbReference type="SMART" id="SM00042">
    <property type="entry name" value="CUB"/>
    <property type="match status" value="2"/>
</dbReference>
<dbReference type="Gene3D" id="3.50.4.10">
    <property type="entry name" value="Hepatocyte Growth Factor"/>
    <property type="match status" value="1"/>
</dbReference>
<gene>
    <name evidence="17" type="ORF">OS493_026664</name>
</gene>
<dbReference type="PROSITE" id="PS50923">
    <property type="entry name" value="SUSHI"/>
    <property type="match status" value="6"/>
</dbReference>
<dbReference type="InterPro" id="IPR000742">
    <property type="entry name" value="EGF"/>
</dbReference>
<feature type="disulfide bond" evidence="9">
    <location>
        <begin position="1239"/>
        <end position="1266"/>
    </location>
</feature>
<evidence type="ECO:0000256" key="3">
    <source>
        <dbReference type="ARBA" id="ARBA00022729"/>
    </source>
</evidence>
<dbReference type="InterPro" id="IPR035914">
    <property type="entry name" value="Sperma_CUB_dom_sf"/>
</dbReference>
<evidence type="ECO:0000256" key="7">
    <source>
        <dbReference type="ARBA" id="ARBA00023180"/>
    </source>
</evidence>
<sequence length="1612" mass="174591">MAEQCNGYDLSFPLRVATSSSSVHNIPDMHAFTVAFWLRTDDTENPGTPLSYSNMVGNKLQDNALVIQDYGAFAVHINNEKLFIGPSANDGDWNHVAITWDSNGGKWFFYKNGQEVKRYSQAFQSGAVIRGGGVMVLGQEQDSLGGSFSPEEAFTGDLSQLNVWDKVLSPQDIYNLVRSCNGEQGNVKAWADFREGLHGVYVLTPKPYACQFTSPLRRFPAKRDMRLSNNDDKVLSGNTVEQCADACEKETSFPCRSFDYDKDGSTCYLSRATSDDAQLTPAKGFDFYQLSCTETLGVQSKAIPDSAMTASTSLSSNSQPKVARLHAPQASSLPGVVDSRGGWSPQTSDQQQYLQINLGDTYKVTGTATQGGDDLSEWVTSYKLEYTVDGSTWQYYGQTLSGNTDSNTVVKRQLQTFTAKMIRFRPQAWNGKITMRVEVYGCLADPIPPPPSIAARRKRRQAKPSSKLTKSGAEIVARKCREAAASFLDIHVRSEACDDPGKADGTCGFAYIKVNGQDHSPRRRGHNVVIVDATTGAVLGTKAFDTYGASSAGNSLRDYLNAISGNKIVLVAIQDAGATYIASAFDALRRLGATDPILTDFRGSFAFVGSAQANKPSWIAQEQQNRYEGPSEIYLRIPLTQLQSHQTPSSLNIALRSEGCEDPGRASGTCGFASIKVDNQEYSPKLRGFNVAVFTEEGLFLESRGFDTHALPKAGPSLTNYLNSLSGDKIVLVAVQDDASKYGTEAFPALKRLGAKEPIVLEHRSSYSLAGYAGQNLPSWVNQVQNKRGEGPSTLTATVEMCDYLSPSARKRKRRSTPEVNECSNNPCKNGGKCYDLFYGFRCKCYSGYEGVTCEQASSCSEIGAPLNGQKSSSNYNHGSTITFSCNAGFSLRGSASRTCSHGQWSGTRAECKDVDECASGGCSQQCVNTLGSFICSCNPGYTLNNDGTTCDDVNECSLGLCSHTCHNSPGTFRCSCPSGMELAPGGRSCRDKDECSSSNGGCEHICMNSYLSHSCHCHGGYTAAPDNKNCNEKRCPSITAPANGAMTMTGDPILGNIATFKCNAAYQLVGSQKRVCAANGKWSGAQPTCNAGRCVDVGTVKYGARQGSGTSYGSSVSFSCNSGYALVGSAQRLCEQSGVWNGEQPRCVRADCVQLSAPALGQIEGYRRETGSTVRVSCNTGYKVYPDISSFRTCQGDKQWSGADPTCKMIDCGDPGTPWHGQLHGSNFQYNSTVSFSCRLQHHLEGDSERTCQGDGQWSGEQPKCLERSCGNPGTPTNGIKIGTNHSYGASVQFTCDPGYTLQGSKQRTCQTTGQWSGSQPICQIVSCGDPGSLANGFRIGDKFTYGESVIYDCNPTYKLQGSIIRKCEANGQWSGSVASCVASNCGSILHGPSGSFQSSNFPNNYPNNEYCTWEIQVPQGKKVRLVFDELRTEENKDFVFIYDTGKTDPVVAFSGVKDKPRAITSSGNSIRVKFISNGDNSNNGFKVSYKQTDCGGIMVSETGEFLSPGFPNGYPPNLSCTWLIYIPNKQIGLTLNEFKTENAYDRLEVAHGPWVTAPLEIAWSGPSPLSGEVVTTKYMWIHFITSAQDNGVYRGFRATYKPYVPHTKKK</sequence>
<feature type="domain" description="EGF-like" evidence="13">
    <location>
        <begin position="819"/>
        <end position="855"/>
    </location>
</feature>
<dbReference type="Pfam" id="PF00354">
    <property type="entry name" value="Pentaxin"/>
    <property type="match status" value="1"/>
</dbReference>
<dbReference type="PROSITE" id="PS52031">
    <property type="entry name" value="GG_LECTIN"/>
    <property type="match status" value="2"/>
</dbReference>
<dbReference type="GO" id="GO:0016020">
    <property type="term" value="C:membrane"/>
    <property type="evidence" value="ECO:0007669"/>
    <property type="project" value="UniProtKB-SubCell"/>
</dbReference>
<evidence type="ECO:0000256" key="4">
    <source>
        <dbReference type="ARBA" id="ARBA00022737"/>
    </source>
</evidence>
<dbReference type="FunFam" id="2.60.120.290:FF:000005">
    <property type="entry name" value="Procollagen C-endopeptidase enhancer 1"/>
    <property type="match status" value="1"/>
</dbReference>
<dbReference type="SUPFAM" id="SSF49785">
    <property type="entry name" value="Galactose-binding domain-like"/>
    <property type="match status" value="1"/>
</dbReference>
<evidence type="ECO:0000259" key="15">
    <source>
        <dbReference type="PROSITE" id="PS50948"/>
    </source>
</evidence>
<evidence type="ECO:0000256" key="1">
    <source>
        <dbReference type="ARBA" id="ARBA00004370"/>
    </source>
</evidence>
<feature type="domain" description="Sushi" evidence="14">
    <location>
        <begin position="1327"/>
        <end position="1384"/>
    </location>
</feature>
<dbReference type="InterPro" id="IPR051277">
    <property type="entry name" value="SEZ6_CSMD_C4BPB_Regulators"/>
</dbReference>
<dbReference type="SUPFAM" id="SSF57184">
    <property type="entry name" value="Growth factor receptor domain"/>
    <property type="match status" value="1"/>
</dbReference>
<dbReference type="Gene3D" id="2.10.70.10">
    <property type="entry name" value="Complement Module, domain 1"/>
    <property type="match status" value="7"/>
</dbReference>
<evidence type="ECO:0000259" key="11">
    <source>
        <dbReference type="PROSITE" id="PS01180"/>
    </source>
</evidence>
<evidence type="ECO:0000313" key="17">
    <source>
        <dbReference type="EMBL" id="KAJ7390157.1"/>
    </source>
</evidence>
<feature type="domain" description="Sushi" evidence="14">
    <location>
        <begin position="1088"/>
        <end position="1150"/>
    </location>
</feature>
<keyword evidence="7" id="KW-0325">Glycoprotein</keyword>
<dbReference type="Gene3D" id="2.60.120.290">
    <property type="entry name" value="Spermadhesin, CUB domain"/>
    <property type="match status" value="2"/>
</dbReference>
<dbReference type="OrthoDB" id="6515930at2759"/>
<dbReference type="Gene3D" id="2.60.120.200">
    <property type="match status" value="1"/>
</dbReference>
<evidence type="ECO:0000259" key="14">
    <source>
        <dbReference type="PROSITE" id="PS50923"/>
    </source>
</evidence>
<dbReference type="SMART" id="SM00179">
    <property type="entry name" value="EGF_CA"/>
    <property type="match status" value="4"/>
</dbReference>
<dbReference type="InterPro" id="IPR009030">
    <property type="entry name" value="Growth_fac_rcpt_cys_sf"/>
</dbReference>
<evidence type="ECO:0000256" key="6">
    <source>
        <dbReference type="ARBA" id="ARBA00023157"/>
    </source>
</evidence>
<dbReference type="Pfam" id="PF00084">
    <property type="entry name" value="Sushi"/>
    <property type="match status" value="7"/>
</dbReference>
<feature type="domain" description="Sushi" evidence="14">
    <location>
        <begin position="858"/>
        <end position="914"/>
    </location>
</feature>
<dbReference type="FunFam" id="2.60.120.260:FF:000016">
    <property type="entry name" value="Contactin-associated protein-like 4 isoform 1"/>
    <property type="match status" value="1"/>
</dbReference>
<dbReference type="SMART" id="SM00181">
    <property type="entry name" value="EGF"/>
    <property type="match status" value="5"/>
</dbReference>
<keyword evidence="9" id="KW-0768">Sushi</keyword>
<dbReference type="SUPFAM" id="SSF49854">
    <property type="entry name" value="Spermadhesin, CUB domain"/>
    <property type="match status" value="2"/>
</dbReference>
<dbReference type="PROSITE" id="PS00022">
    <property type="entry name" value="EGF_1"/>
    <property type="match status" value="1"/>
</dbReference>
<evidence type="ECO:0000256" key="5">
    <source>
        <dbReference type="ARBA" id="ARBA00023136"/>
    </source>
</evidence>
<dbReference type="CDD" id="cd00033">
    <property type="entry name" value="CCP"/>
    <property type="match status" value="7"/>
</dbReference>
<feature type="compositionally biased region" description="Polar residues" evidence="10">
    <location>
        <begin position="310"/>
        <end position="320"/>
    </location>
</feature>
<comment type="caution">
    <text evidence="8">Lacks conserved residue(s) required for the propagation of feature annotation.</text>
</comment>
<dbReference type="Proteomes" id="UP001163046">
    <property type="component" value="Unassembled WGS sequence"/>
</dbReference>
<dbReference type="InterPro" id="IPR006558">
    <property type="entry name" value="LamG-like"/>
</dbReference>
<dbReference type="SUPFAM" id="SSF57535">
    <property type="entry name" value="Complement control module/SCR domain"/>
    <property type="match status" value="7"/>
</dbReference>
<dbReference type="SMART" id="SM00032">
    <property type="entry name" value="CCP"/>
    <property type="match status" value="7"/>
</dbReference>
<dbReference type="PROSITE" id="PS50026">
    <property type="entry name" value="EGF_3"/>
    <property type="match status" value="4"/>
</dbReference>
<organism evidence="17 18">
    <name type="scientific">Desmophyllum pertusum</name>
    <dbReference type="NCBI Taxonomy" id="174260"/>
    <lineage>
        <taxon>Eukaryota</taxon>
        <taxon>Metazoa</taxon>
        <taxon>Cnidaria</taxon>
        <taxon>Anthozoa</taxon>
        <taxon>Hexacorallia</taxon>
        <taxon>Scleractinia</taxon>
        <taxon>Caryophylliina</taxon>
        <taxon>Caryophylliidae</taxon>
        <taxon>Desmophyllum</taxon>
    </lineage>
</organism>
<feature type="domain" description="EGF-like" evidence="13">
    <location>
        <begin position="914"/>
        <end position="952"/>
    </location>
</feature>
<dbReference type="InterPro" id="IPR035976">
    <property type="entry name" value="Sushi/SCR/CCP_sf"/>
</dbReference>
<feature type="region of interest" description="Disordered" evidence="10">
    <location>
        <begin position="310"/>
        <end position="346"/>
    </location>
</feature>
<comment type="subcellular location">
    <subcellularLocation>
        <location evidence="1">Membrane</location>
    </subcellularLocation>
</comment>
<feature type="domain" description="EGF-like" evidence="13">
    <location>
        <begin position="992"/>
        <end position="1032"/>
    </location>
</feature>
<feature type="domain" description="Sushi" evidence="14">
    <location>
        <begin position="1151"/>
        <end position="1210"/>
    </location>
</feature>
<dbReference type="InterPro" id="IPR001759">
    <property type="entry name" value="PTX_dom"/>
</dbReference>
<dbReference type="Pfam" id="PF15711">
    <property type="entry name" value="ILEI"/>
    <property type="match status" value="2"/>
</dbReference>
<dbReference type="SMART" id="SM00231">
    <property type="entry name" value="FA58C"/>
    <property type="match status" value="1"/>
</dbReference>
<feature type="domain" description="Pentraxin (PTX)" evidence="16">
    <location>
        <begin position="6"/>
        <end position="209"/>
    </location>
</feature>
<evidence type="ECO:0000313" key="18">
    <source>
        <dbReference type="Proteomes" id="UP001163046"/>
    </source>
</evidence>
<evidence type="ECO:0000256" key="9">
    <source>
        <dbReference type="PROSITE-ProRule" id="PRU00302"/>
    </source>
</evidence>
<feature type="disulfide bond" evidence="8">
    <location>
        <begin position="845"/>
        <end position="854"/>
    </location>
</feature>
<dbReference type="InterPro" id="IPR001881">
    <property type="entry name" value="EGF-like_Ca-bd_dom"/>
</dbReference>
<dbReference type="PRINTS" id="PR00895">
    <property type="entry name" value="PENTAXIN"/>
</dbReference>
<dbReference type="InterPro" id="IPR026823">
    <property type="entry name" value="cEGF"/>
</dbReference>
<dbReference type="SUPFAM" id="SSF57196">
    <property type="entry name" value="EGF/Laminin"/>
    <property type="match status" value="1"/>
</dbReference>
<dbReference type="Pfam" id="PF00008">
    <property type="entry name" value="EGF"/>
    <property type="match status" value="1"/>
</dbReference>
<dbReference type="CDD" id="cd00041">
    <property type="entry name" value="CUB"/>
    <property type="match status" value="2"/>
</dbReference>
<dbReference type="InterPro" id="IPR018097">
    <property type="entry name" value="EGF_Ca-bd_CS"/>
</dbReference>
<proteinExistence type="predicted"/>
<dbReference type="InterPro" id="IPR000859">
    <property type="entry name" value="CUB_dom"/>
</dbReference>
<dbReference type="SMART" id="SM00473">
    <property type="entry name" value="PAN_AP"/>
    <property type="match status" value="1"/>
</dbReference>
<dbReference type="InterPro" id="IPR039477">
    <property type="entry name" value="ILEI/PANDER_dom"/>
</dbReference>
<name>A0A9W9ZYC6_9CNID</name>
<keyword evidence="3" id="KW-0732">Signal</keyword>
<dbReference type="InterPro" id="IPR000152">
    <property type="entry name" value="EGF-type_Asp/Asn_hydroxyl_site"/>
</dbReference>
<dbReference type="PANTHER" id="PTHR45656:SF4">
    <property type="entry name" value="PROTEIN CBR-CLEC-78"/>
    <property type="match status" value="1"/>
</dbReference>
<dbReference type="PROSITE" id="PS00010">
    <property type="entry name" value="ASX_HYDROXYL"/>
    <property type="match status" value="3"/>
</dbReference>
<reference evidence="17" key="1">
    <citation type="submission" date="2023-01" db="EMBL/GenBank/DDBJ databases">
        <title>Genome assembly of the deep-sea coral Lophelia pertusa.</title>
        <authorList>
            <person name="Herrera S."/>
            <person name="Cordes E."/>
        </authorList>
    </citation>
    <scope>NUCLEOTIDE SEQUENCE</scope>
    <source>
        <strain evidence="17">USNM1676648</strain>
        <tissue evidence="17">Polyp</tissue>
    </source>
</reference>
<keyword evidence="6 8" id="KW-1015">Disulfide bond</keyword>
<dbReference type="PROSITE" id="PS01186">
    <property type="entry name" value="EGF_2"/>
    <property type="match status" value="3"/>
</dbReference>
<evidence type="ECO:0000259" key="16">
    <source>
        <dbReference type="PROSITE" id="PS51828"/>
    </source>
</evidence>
<dbReference type="Gene3D" id="2.10.25.10">
    <property type="entry name" value="Laminin"/>
    <property type="match status" value="4"/>
</dbReference>
<dbReference type="Pfam" id="PF00431">
    <property type="entry name" value="CUB"/>
    <property type="match status" value="2"/>
</dbReference>
<feature type="domain" description="Sushi" evidence="14">
    <location>
        <begin position="1269"/>
        <end position="1326"/>
    </location>
</feature>
<feature type="domain" description="Apple" evidence="15">
    <location>
        <begin position="210"/>
        <end position="292"/>
    </location>
</feature>
<dbReference type="CDD" id="cd00057">
    <property type="entry name" value="FA58C"/>
    <property type="match status" value="1"/>
</dbReference>
<keyword evidence="4" id="KW-0677">Repeat</keyword>
<dbReference type="Pfam" id="PF00024">
    <property type="entry name" value="PAN_1"/>
    <property type="match status" value="1"/>
</dbReference>
<dbReference type="Gene3D" id="2.60.120.260">
    <property type="entry name" value="Galactose-binding domain-like"/>
    <property type="match status" value="1"/>
</dbReference>